<dbReference type="SUPFAM" id="SSF81383">
    <property type="entry name" value="F-box domain"/>
    <property type="match status" value="1"/>
</dbReference>
<dbReference type="InterPro" id="IPR006553">
    <property type="entry name" value="Leu-rich_rpt_Cys-con_subtyp"/>
</dbReference>
<evidence type="ECO:0000256" key="2">
    <source>
        <dbReference type="SAM" id="MobiDB-lite"/>
    </source>
</evidence>
<dbReference type="InterPro" id="IPR036047">
    <property type="entry name" value="F-box-like_dom_sf"/>
</dbReference>
<comment type="caution">
    <text evidence="4">The sequence shown here is derived from an EMBL/GenBank/DDBJ whole genome shotgun (WGS) entry which is preliminary data.</text>
</comment>
<accession>A0ABD0M9Y2</accession>
<keyword evidence="5" id="KW-1185">Reference proteome</keyword>
<dbReference type="InterPro" id="IPR001810">
    <property type="entry name" value="F-box_dom"/>
</dbReference>
<dbReference type="EMBL" id="JACVVK020000002">
    <property type="protein sequence ID" value="KAK7508241.1"/>
    <property type="molecule type" value="Genomic_DNA"/>
</dbReference>
<feature type="compositionally biased region" description="Polar residues" evidence="2">
    <location>
        <begin position="20"/>
        <end position="54"/>
    </location>
</feature>
<feature type="compositionally biased region" description="Basic residues" evidence="2">
    <location>
        <begin position="1"/>
        <end position="13"/>
    </location>
</feature>
<dbReference type="SUPFAM" id="SSF52047">
    <property type="entry name" value="RNI-like"/>
    <property type="match status" value="1"/>
</dbReference>
<feature type="domain" description="F-box" evidence="3">
    <location>
        <begin position="167"/>
        <end position="213"/>
    </location>
</feature>
<reference evidence="4 5" key="1">
    <citation type="journal article" date="2023" name="Sci. Data">
        <title>Genome assembly of the Korean intertidal mud-creeper Batillaria attramentaria.</title>
        <authorList>
            <person name="Patra A.K."/>
            <person name="Ho P.T."/>
            <person name="Jun S."/>
            <person name="Lee S.J."/>
            <person name="Kim Y."/>
            <person name="Won Y.J."/>
        </authorList>
    </citation>
    <scope>NUCLEOTIDE SEQUENCE [LARGE SCALE GENOMIC DNA]</scope>
    <source>
        <strain evidence="4">Wonlab-2016</strain>
    </source>
</reference>
<organism evidence="4 5">
    <name type="scientific">Batillaria attramentaria</name>
    <dbReference type="NCBI Taxonomy" id="370345"/>
    <lineage>
        <taxon>Eukaryota</taxon>
        <taxon>Metazoa</taxon>
        <taxon>Spiralia</taxon>
        <taxon>Lophotrochozoa</taxon>
        <taxon>Mollusca</taxon>
        <taxon>Gastropoda</taxon>
        <taxon>Caenogastropoda</taxon>
        <taxon>Sorbeoconcha</taxon>
        <taxon>Cerithioidea</taxon>
        <taxon>Batillariidae</taxon>
        <taxon>Batillaria</taxon>
    </lineage>
</organism>
<gene>
    <name evidence="4" type="ORF">BaRGS_00000480</name>
</gene>
<protein>
    <recommendedName>
        <fullName evidence="3">F-box domain-containing protein</fullName>
    </recommendedName>
</protein>
<sequence>MGKARKSKKASKQTRKENQLPYNGNSSRRSSVQGSAAHSSQSQDIDHSTVNADNSMDAPQRLFGRDLSSSIILCQEMGVSFLPANDEVDGSIADEAVSGSKSKPTNQYVTPAVEKQDQIVHVPQAPRVLATSQRQNYNVHGSAAIFFDALTPPRQPDMQNQHYPAGPDYFENLSDEVVLHIFHYLLRYTLAKCALVCKRWNRLVNDESLWRRVDLSGRVIESRQLAHLVNRGTMFLRMAKTEVIDLSMAVISTDLLAELFGICHNLRRLSLENVELNENIFHLETLNLAWTWMPRPTIIYLSLCMPSSVRKLNISGCRENITDEDVYKLCQSCPNLVELDLSDATAITGESVVHIEKNLRYLEHLALSRCYQVTPNIISILASLPCLLALDVFGMLAEMPLQHLCSQLPRVQINKFPFSSVARPTTGNRRTSIWGERVRENVA</sequence>
<evidence type="ECO:0000313" key="5">
    <source>
        <dbReference type="Proteomes" id="UP001519460"/>
    </source>
</evidence>
<dbReference type="SMART" id="SM00256">
    <property type="entry name" value="FBOX"/>
    <property type="match status" value="1"/>
</dbReference>
<evidence type="ECO:0000259" key="3">
    <source>
        <dbReference type="PROSITE" id="PS50181"/>
    </source>
</evidence>
<keyword evidence="1" id="KW-0833">Ubl conjugation pathway</keyword>
<dbReference type="Gene3D" id="3.80.10.10">
    <property type="entry name" value="Ribonuclease Inhibitor"/>
    <property type="match status" value="2"/>
</dbReference>
<proteinExistence type="predicted"/>
<dbReference type="Proteomes" id="UP001519460">
    <property type="component" value="Unassembled WGS sequence"/>
</dbReference>
<feature type="region of interest" description="Disordered" evidence="2">
    <location>
        <begin position="1"/>
        <end position="57"/>
    </location>
</feature>
<dbReference type="AlphaFoldDB" id="A0ABD0M9Y2"/>
<dbReference type="Pfam" id="PF12937">
    <property type="entry name" value="F-box-like"/>
    <property type="match status" value="1"/>
</dbReference>
<evidence type="ECO:0000256" key="1">
    <source>
        <dbReference type="ARBA" id="ARBA00022786"/>
    </source>
</evidence>
<name>A0ABD0M9Y2_9CAEN</name>
<evidence type="ECO:0000313" key="4">
    <source>
        <dbReference type="EMBL" id="KAK7508241.1"/>
    </source>
</evidence>
<dbReference type="PROSITE" id="PS50181">
    <property type="entry name" value="FBOX"/>
    <property type="match status" value="1"/>
</dbReference>
<dbReference type="InterPro" id="IPR032675">
    <property type="entry name" value="LRR_dom_sf"/>
</dbReference>
<dbReference type="PANTHER" id="PTHR13318">
    <property type="entry name" value="PARTNER OF PAIRED, ISOFORM B-RELATED"/>
    <property type="match status" value="1"/>
</dbReference>
<dbReference type="SMART" id="SM00367">
    <property type="entry name" value="LRR_CC"/>
    <property type="match status" value="3"/>
</dbReference>